<keyword evidence="1" id="KW-0472">Membrane</keyword>
<dbReference type="Proteomes" id="UP000032430">
    <property type="component" value="Plasmid II"/>
</dbReference>
<accession>A0A098GCK9</accession>
<keyword evidence="1" id="KW-1133">Transmembrane helix</keyword>
<organism evidence="2 3">
    <name type="scientific">Legionella fallonii LLAP-10</name>
    <dbReference type="NCBI Taxonomy" id="1212491"/>
    <lineage>
        <taxon>Bacteria</taxon>
        <taxon>Pseudomonadati</taxon>
        <taxon>Pseudomonadota</taxon>
        <taxon>Gammaproteobacteria</taxon>
        <taxon>Legionellales</taxon>
        <taxon>Legionellaceae</taxon>
        <taxon>Legionella</taxon>
    </lineage>
</organism>
<dbReference type="Pfam" id="PF05309">
    <property type="entry name" value="TraE"/>
    <property type="match status" value="1"/>
</dbReference>
<feature type="transmembrane region" description="Helical" evidence="1">
    <location>
        <begin position="20"/>
        <end position="45"/>
    </location>
</feature>
<dbReference type="AlphaFoldDB" id="A0A098GCK9"/>
<evidence type="ECO:0000313" key="2">
    <source>
        <dbReference type="EMBL" id="CEG59216.1"/>
    </source>
</evidence>
<keyword evidence="1" id="KW-0812">Transmembrane</keyword>
<keyword evidence="2" id="KW-0614">Plasmid</keyword>
<name>A0A098GCK9_9GAMM</name>
<sequence length="189" mass="21444">MKIEYKKSELSKEKKNKVLLLSLSGVLLAVVLIQSITVGALLHYAHSKHDIRFIPPKISQEFTLSGTGVSDGYLRDMSNFLTQLRFNVTSSSAALQFNSFLGYVSPSLYGDMRAQLVKEVEQITHEHLSSVFYPMTYDIDNKHLSVKVSGLMKRFVGVEMMSETKEIFLVQYSYEYGQLKIMNLSKVSK</sequence>
<proteinExistence type="predicted"/>
<gene>
    <name evidence="2" type="ORF">LFA_pA0111</name>
</gene>
<evidence type="ECO:0000256" key="1">
    <source>
        <dbReference type="SAM" id="Phobius"/>
    </source>
</evidence>
<dbReference type="EMBL" id="LN614828">
    <property type="protein sequence ID" value="CEG59216.1"/>
    <property type="molecule type" value="Genomic_DNA"/>
</dbReference>
<dbReference type="KEGG" id="lfa:LFA_pA0111"/>
<dbReference type="RefSeq" id="WP_045097811.1">
    <property type="nucleotide sequence ID" value="NZ_LN614828.1"/>
</dbReference>
<protein>
    <submittedName>
        <fullName evidence="2">Putative conjugative transfer protein TraE</fullName>
    </submittedName>
</protein>
<evidence type="ECO:0000313" key="3">
    <source>
        <dbReference type="Proteomes" id="UP000032430"/>
    </source>
</evidence>
<geneLocation type="plasmid" evidence="3">
    <name>LLAP10_pA</name>
</geneLocation>
<dbReference type="HOGENOM" id="CLU_122398_0_0_6"/>
<dbReference type="InterPro" id="IPR007973">
    <property type="entry name" value="Pilus_assembly_TraE"/>
</dbReference>
<keyword evidence="3" id="KW-1185">Reference proteome</keyword>
<dbReference type="NCBIfam" id="TIGR02761">
    <property type="entry name" value="TraE_TIGR"/>
    <property type="match status" value="1"/>
</dbReference>
<dbReference type="OrthoDB" id="5642636at2"/>
<reference evidence="3" key="1">
    <citation type="submission" date="2014-09" db="EMBL/GenBank/DDBJ databases">
        <authorList>
            <person name="Gomez-Valero L."/>
        </authorList>
    </citation>
    <scope>NUCLEOTIDE SEQUENCE [LARGE SCALE GENOMIC DNA]</scope>
    <source>
        <strain evidence="3">ATCC700992</strain>
        <plasmid evidence="3">LLAP10_pA</plasmid>
    </source>
</reference>